<proteinExistence type="predicted"/>
<organism evidence="2 3">
    <name type="scientific">Nonomuraea jabiensis</name>
    <dbReference type="NCBI Taxonomy" id="882448"/>
    <lineage>
        <taxon>Bacteria</taxon>
        <taxon>Bacillati</taxon>
        <taxon>Actinomycetota</taxon>
        <taxon>Actinomycetes</taxon>
        <taxon>Streptosporangiales</taxon>
        <taxon>Streptosporangiaceae</taxon>
        <taxon>Nonomuraea</taxon>
    </lineage>
</organism>
<protein>
    <submittedName>
        <fullName evidence="2">Uncharacterized protein</fullName>
    </submittedName>
</protein>
<evidence type="ECO:0000256" key="1">
    <source>
        <dbReference type="SAM" id="MobiDB-lite"/>
    </source>
</evidence>
<dbReference type="EMBL" id="JACHMB010000001">
    <property type="protein sequence ID" value="MBB5783552.1"/>
    <property type="molecule type" value="Genomic_DNA"/>
</dbReference>
<name>A0A7W9LH37_9ACTN</name>
<keyword evidence="3" id="KW-1185">Reference proteome</keyword>
<gene>
    <name evidence="2" type="ORF">HD596_010308</name>
</gene>
<comment type="caution">
    <text evidence="2">The sequence shown here is derived from an EMBL/GenBank/DDBJ whole genome shotgun (WGS) entry which is preliminary data.</text>
</comment>
<dbReference type="AlphaFoldDB" id="A0A7W9LH37"/>
<accession>A0A7W9LH37</accession>
<reference evidence="2 3" key="1">
    <citation type="submission" date="2020-08" db="EMBL/GenBank/DDBJ databases">
        <title>Sequencing the genomes of 1000 actinobacteria strains.</title>
        <authorList>
            <person name="Klenk H.-P."/>
        </authorList>
    </citation>
    <scope>NUCLEOTIDE SEQUENCE [LARGE SCALE GENOMIC DNA]</scope>
    <source>
        <strain evidence="2 3">DSM 45507</strain>
    </source>
</reference>
<evidence type="ECO:0000313" key="2">
    <source>
        <dbReference type="EMBL" id="MBB5783552.1"/>
    </source>
</evidence>
<dbReference type="RefSeq" id="WP_185076511.1">
    <property type="nucleotide sequence ID" value="NZ_JACHMB010000001.1"/>
</dbReference>
<feature type="region of interest" description="Disordered" evidence="1">
    <location>
        <begin position="206"/>
        <end position="230"/>
    </location>
</feature>
<evidence type="ECO:0000313" key="3">
    <source>
        <dbReference type="Proteomes" id="UP000579153"/>
    </source>
</evidence>
<sequence length="230" mass="25163">MTLSPSAATIVGALIALVSAVLVTGATQWIQHRQKRQEAQAAHSERLWQHRAEVYEDVLVMVADLTKRRSAWVQAGVEAEVPSLTLEPAAEQRLLAKLILFGSPQSYNLATELLAMNRTFTHEFHRLQLANSAVAKATSQRPNLVQASQLFQDFHTLIESSTNLLTTYIRQEILDPSDDLPDLAKQVKAATTTLGEAAARLTANAHAAEQAAFNPSHEESGPNIPLEEKA</sequence>
<feature type="compositionally biased region" description="Basic and acidic residues" evidence="1">
    <location>
        <begin position="216"/>
        <end position="230"/>
    </location>
</feature>
<dbReference type="Proteomes" id="UP000579153">
    <property type="component" value="Unassembled WGS sequence"/>
</dbReference>